<keyword evidence="1" id="KW-0677">Repeat</keyword>
<feature type="domain" description="EDR1/CTR1/ARMC3-like peptidase-like" evidence="3">
    <location>
        <begin position="675"/>
        <end position="758"/>
    </location>
</feature>
<dbReference type="PANTHER" id="PTHR46618">
    <property type="entry name" value="ARMADILLO REPEAT-CONTAINING PROTEIN 3"/>
    <property type="match status" value="1"/>
</dbReference>
<dbReference type="EMBL" id="JAIFRP010000004">
    <property type="protein sequence ID" value="KAK2588513.1"/>
    <property type="molecule type" value="Genomic_DNA"/>
</dbReference>
<reference evidence="4" key="2">
    <citation type="journal article" date="2023" name="Commun. Biol.">
        <title>Intrasexual cuticular hydrocarbon dimorphism in a wasp sheds light on hydrocarbon biosynthesis genes in Hymenoptera.</title>
        <authorList>
            <person name="Moris V.C."/>
            <person name="Podsiadlowski L."/>
            <person name="Martin S."/>
            <person name="Oeyen J.P."/>
            <person name="Donath A."/>
            <person name="Petersen M."/>
            <person name="Wilbrandt J."/>
            <person name="Misof B."/>
            <person name="Liedtke D."/>
            <person name="Thamm M."/>
            <person name="Scheiner R."/>
            <person name="Schmitt T."/>
            <person name="Niehuis O."/>
        </authorList>
    </citation>
    <scope>NUCLEOTIDE SEQUENCE</scope>
    <source>
        <strain evidence="4">GBR_01_08_01A</strain>
    </source>
</reference>
<dbReference type="InterPro" id="IPR011989">
    <property type="entry name" value="ARM-like"/>
</dbReference>
<protein>
    <recommendedName>
        <fullName evidence="3">EDR1/CTR1/ARMC3-like peptidase-like domain-containing protein</fullName>
    </recommendedName>
</protein>
<evidence type="ECO:0000313" key="4">
    <source>
        <dbReference type="EMBL" id="KAK2588513.1"/>
    </source>
</evidence>
<accession>A0AAD9VVH6</accession>
<dbReference type="InterPro" id="IPR016024">
    <property type="entry name" value="ARM-type_fold"/>
</dbReference>
<dbReference type="Gene3D" id="1.25.10.10">
    <property type="entry name" value="Leucine-rich Repeat Variant"/>
    <property type="match status" value="2"/>
</dbReference>
<gene>
    <name evidence="4" type="ORF">KPH14_001089</name>
</gene>
<name>A0AAD9VVH6_9HYME</name>
<dbReference type="SUPFAM" id="SSF48371">
    <property type="entry name" value="ARM repeat"/>
    <property type="match status" value="2"/>
</dbReference>
<proteinExistence type="predicted"/>
<dbReference type="InterPro" id="IPR055164">
    <property type="entry name" value="EDR1/CTR1/ARMC3-like_pept-like"/>
</dbReference>
<dbReference type="Proteomes" id="UP001258017">
    <property type="component" value="Unassembled WGS sequence"/>
</dbReference>
<dbReference type="PANTHER" id="PTHR46618:SF1">
    <property type="entry name" value="ARMADILLO REPEAT-CONTAINING PROTEIN 3"/>
    <property type="match status" value="1"/>
</dbReference>
<dbReference type="InterPro" id="IPR052441">
    <property type="entry name" value="Armadillo-Ser/Thr_Kinase"/>
</dbReference>
<dbReference type="AlphaFoldDB" id="A0AAD9VVH6"/>
<comment type="caution">
    <text evidence="4">The sequence shown here is derived from an EMBL/GenBank/DDBJ whole genome shotgun (WGS) entry which is preliminary data.</text>
</comment>
<keyword evidence="5" id="KW-1185">Reference proteome</keyword>
<organism evidence="4 5">
    <name type="scientific">Odynerus spinipes</name>
    <dbReference type="NCBI Taxonomy" id="1348599"/>
    <lineage>
        <taxon>Eukaryota</taxon>
        <taxon>Metazoa</taxon>
        <taxon>Ecdysozoa</taxon>
        <taxon>Arthropoda</taxon>
        <taxon>Hexapoda</taxon>
        <taxon>Insecta</taxon>
        <taxon>Pterygota</taxon>
        <taxon>Neoptera</taxon>
        <taxon>Endopterygota</taxon>
        <taxon>Hymenoptera</taxon>
        <taxon>Apocrita</taxon>
        <taxon>Aculeata</taxon>
        <taxon>Vespoidea</taxon>
        <taxon>Vespidae</taxon>
        <taxon>Eumeninae</taxon>
        <taxon>Odynerus</taxon>
    </lineage>
</organism>
<feature type="region of interest" description="Disordered" evidence="2">
    <location>
        <begin position="1"/>
        <end position="22"/>
    </location>
</feature>
<evidence type="ECO:0000259" key="3">
    <source>
        <dbReference type="Pfam" id="PF14381"/>
    </source>
</evidence>
<evidence type="ECO:0000313" key="5">
    <source>
        <dbReference type="Proteomes" id="UP001258017"/>
    </source>
</evidence>
<evidence type="ECO:0000256" key="2">
    <source>
        <dbReference type="SAM" id="MobiDB-lite"/>
    </source>
</evidence>
<dbReference type="Pfam" id="PF14381">
    <property type="entry name" value="EDR1_CTR1_ARMC3_pept"/>
    <property type="match status" value="1"/>
</dbReference>
<evidence type="ECO:0000256" key="1">
    <source>
        <dbReference type="ARBA" id="ARBA00022737"/>
    </source>
</evidence>
<sequence>MDSMNTEEAVSTGKKREDRGAQSKNKFDPLQLEVKYPGTAILLLQCQENTILLNAAAALAKYGAKSQENIRILFDLDIVKNIIPLIKHEDLFTRRFAAKLLAEMTIIPCVRDFLLKSNDYIPHFTKVLMNEQDIFMQEFSSLILVELSKDMYGAAQLLKNCPNMNFVYERIQSPDPDVKKNNIEIIYNLMQDLVGAQEVVSAPDFSLPLIYKLFEEPYPEIQRLALSVVGNLLARNKDEHMQNLFRETKGLEALFNFLDNDDWHDLHSEVLKILALALDNHKTVELLDSIGGTQRIYKYMEDTTNSQLFLDAFDIVVRLADTLVGRKALHLCGINDHLTNTLQGATQPEICRITCNGIGKMASYGPAVERLSTIDFLIKDTLDILKNETFPWSSRHAALFALNELLNYDKNSCENFLRLNGEIDCPTLDELKILCCNALSKLCIDTIGRDAFLKIHGPSKLHYLLSDLHSIPVRNAAVQLVQLLCADPVLANVFVQTKYLSYMLNNRASARIVPSWDTCIEALFNAHLPAKFAFTGRLSLHDITQDGFYVLRQNVCPFPVLNDIFRFKFCPLEPVYVVNISQPRSSILSNGTNANEKNMEEARNSIRRESASKGVFLSAEAINDWLEVMFGRLQPDPYLYEYIELLKCKLVALESQDYDSIIEGRGNLVKICAVASRAKMLAQFVARQMSGPDPSNTCVYHQLEVHLKEIKESIGTSVIPLGQLRVGSYLERALLFKVLADRICLPTALVRGEYGTAWVEIAIPQAEIPAEDTSFTDYLVNEGPCTDWIVRSISLSEENRSLSRKMFSNDVRQSNDESISGITIPWKLRQPIFPSRLMKPNFIVDLMEKPGRLIPIDSDVAKSYGGKEFLCDFTCSP</sequence>
<reference evidence="4" key="1">
    <citation type="submission" date="2021-08" db="EMBL/GenBank/DDBJ databases">
        <authorList>
            <person name="Misof B."/>
            <person name="Oliver O."/>
            <person name="Podsiadlowski L."/>
            <person name="Donath A."/>
            <person name="Peters R."/>
            <person name="Mayer C."/>
            <person name="Rust J."/>
            <person name="Gunkel S."/>
            <person name="Lesny P."/>
            <person name="Martin S."/>
            <person name="Oeyen J.P."/>
            <person name="Petersen M."/>
            <person name="Panagiotis P."/>
            <person name="Wilbrandt J."/>
            <person name="Tanja T."/>
        </authorList>
    </citation>
    <scope>NUCLEOTIDE SEQUENCE</scope>
    <source>
        <strain evidence="4">GBR_01_08_01A</strain>
        <tissue evidence="4">Thorax + abdomen</tissue>
    </source>
</reference>